<evidence type="ECO:0000256" key="3">
    <source>
        <dbReference type="ARBA" id="ARBA00004671"/>
    </source>
</evidence>
<evidence type="ECO:0000313" key="11">
    <source>
        <dbReference type="Ensembl" id="ENSCHIP00010008392.1"/>
    </source>
</evidence>
<comment type="catalytic activity">
    <reaction evidence="1">
        <text>4-maleylacetoacetate = 4-fumarylacetoacetate</text>
        <dbReference type="Rhea" id="RHEA:14817"/>
        <dbReference type="ChEBI" id="CHEBI:17105"/>
        <dbReference type="ChEBI" id="CHEBI:18034"/>
        <dbReference type="EC" id="5.2.1.2"/>
    </reaction>
</comment>
<name>A0A8C2QU96_CAPHI</name>
<dbReference type="Gene3D" id="1.20.1050.10">
    <property type="match status" value="1"/>
</dbReference>
<dbReference type="Ensembl" id="ENSCHIT00010011836.1">
    <property type="protein sequence ID" value="ENSCHIP00010008392.1"/>
    <property type="gene ID" value="ENSCHIG00010006153.1"/>
</dbReference>
<dbReference type="CDD" id="cd03191">
    <property type="entry name" value="GST_C_Zeta"/>
    <property type="match status" value="1"/>
</dbReference>
<comment type="cofactor">
    <cofactor evidence="2">
        <name>glutathione</name>
        <dbReference type="ChEBI" id="CHEBI:57925"/>
    </cofactor>
</comment>
<evidence type="ECO:0000259" key="10">
    <source>
        <dbReference type="PROSITE" id="PS50405"/>
    </source>
</evidence>
<evidence type="ECO:0000256" key="4">
    <source>
        <dbReference type="ARBA" id="ARBA00010007"/>
    </source>
</evidence>
<dbReference type="GO" id="GO:0005739">
    <property type="term" value="C:mitochondrion"/>
    <property type="evidence" value="ECO:0007669"/>
    <property type="project" value="TreeGrafter"/>
</dbReference>
<dbReference type="PANTHER" id="PTHR42673">
    <property type="entry name" value="MALEYLACETOACETATE ISOMERASE"/>
    <property type="match status" value="1"/>
</dbReference>
<dbReference type="InterPro" id="IPR004045">
    <property type="entry name" value="Glutathione_S-Trfase_N"/>
</dbReference>
<proteinExistence type="inferred from homology"/>
<evidence type="ECO:0000256" key="8">
    <source>
        <dbReference type="SAM" id="MobiDB-lite"/>
    </source>
</evidence>
<feature type="domain" description="GST C-terminal" evidence="10">
    <location>
        <begin position="283"/>
        <end position="403"/>
    </location>
</feature>
<dbReference type="SUPFAM" id="SSF47616">
    <property type="entry name" value="GST C-terminal domain-like"/>
    <property type="match status" value="1"/>
</dbReference>
<reference evidence="11" key="1">
    <citation type="submission" date="2019-03" db="EMBL/GenBank/DDBJ databases">
        <title>Genome sequencing and reference-guided assembly of Black Bengal Goat (Capra hircus).</title>
        <authorList>
            <person name="Siddiki A.Z."/>
            <person name="Baten A."/>
            <person name="Billah M."/>
            <person name="Alam M.A.U."/>
            <person name="Shawrob K.S.M."/>
            <person name="Saha S."/>
            <person name="Chowdhury M."/>
            <person name="Rahman A.H."/>
            <person name="Stear M."/>
            <person name="Miah G."/>
            <person name="Das G.B."/>
            <person name="Hossain M.M."/>
            <person name="Kumkum M."/>
            <person name="Islam M.S."/>
            <person name="Mollah A.M."/>
            <person name="Ahsan A."/>
            <person name="Tusar F."/>
            <person name="Khan M.K.I."/>
        </authorList>
    </citation>
    <scope>NUCLEOTIDE SEQUENCE [LARGE SCALE GENOMIC DNA]</scope>
</reference>
<keyword evidence="7" id="KW-0585">Phenylalanine catabolism</keyword>
<dbReference type="UniPathway" id="UPA00139">
    <property type="reaction ID" value="UER00340"/>
</dbReference>
<dbReference type="GO" id="GO:0006559">
    <property type="term" value="P:L-phenylalanine catabolic process"/>
    <property type="evidence" value="ECO:0007669"/>
    <property type="project" value="UniProtKB-UniPathway"/>
</dbReference>
<dbReference type="GO" id="GO:0006749">
    <property type="term" value="P:glutathione metabolic process"/>
    <property type="evidence" value="ECO:0007669"/>
    <property type="project" value="TreeGrafter"/>
</dbReference>
<evidence type="ECO:0000256" key="6">
    <source>
        <dbReference type="ARBA" id="ARBA00022878"/>
    </source>
</evidence>
<dbReference type="InterPro" id="IPR010987">
    <property type="entry name" value="Glutathione-S-Trfase_C-like"/>
</dbReference>
<dbReference type="GO" id="GO:0004364">
    <property type="term" value="F:glutathione transferase activity"/>
    <property type="evidence" value="ECO:0007669"/>
    <property type="project" value="TreeGrafter"/>
</dbReference>
<comment type="pathway">
    <text evidence="3">Amino-acid degradation; L-phenylalanine degradation; acetoacetate and fumarate from L-phenylalanine: step 5/6.</text>
</comment>
<evidence type="ECO:0000256" key="2">
    <source>
        <dbReference type="ARBA" id="ARBA00001955"/>
    </source>
</evidence>
<evidence type="ECO:0000259" key="9">
    <source>
        <dbReference type="PROSITE" id="PS50404"/>
    </source>
</evidence>
<dbReference type="AlphaFoldDB" id="A0A8C2QU96"/>
<dbReference type="SFLD" id="SFLDS00019">
    <property type="entry name" value="Glutathione_Transferase_(cytos"/>
    <property type="match status" value="1"/>
</dbReference>
<dbReference type="FunFam" id="1.20.1050.10:FF:000010">
    <property type="entry name" value="Maleylacetoacetate isomerase isoform 1"/>
    <property type="match status" value="1"/>
</dbReference>
<feature type="region of interest" description="Disordered" evidence="8">
    <location>
        <begin position="123"/>
        <end position="149"/>
    </location>
</feature>
<sequence>MGSRAQNFPQWRRERRLHLSGHPGECGRRRSPDCHLPALLALALKNIDYETVAVNLTKDGGQQVSRLPPGHDVGGRGLGEGPSRGCRLLPVRDEPCSLAPCSPPSQRRLLALPHGTGRQAVQQRRGHGEAQVPGAIPQHDSSRAGGEPCGGALVATYEVQGQAHSQATGTKPMSQRPLGFRILHGFPPVSSRALEPGPSPGRGVQVGSRLGASCLLLSALASSGQASQSTRALSPQFSEEFQALNPMKQVPALKIDGITISQSLAIIEYLEETRPTPRLLPQDPKKRAQVRMVSDLIASGIQPLQNLSVLKQVGQENQLTWAQQAITSGFNALEQTLQSTAGRFCVGDEVSMADLCLAPQVANADRFKVDLTPYPTISRINKSLLALEAFHVSHPCRQPDTPPELRA</sequence>
<dbReference type="SUPFAM" id="SSF52833">
    <property type="entry name" value="Thioredoxin-like"/>
    <property type="match status" value="1"/>
</dbReference>
<dbReference type="GO" id="GO:0006572">
    <property type="term" value="P:L-tyrosine catabolic process"/>
    <property type="evidence" value="ECO:0007669"/>
    <property type="project" value="UniProtKB-KW"/>
</dbReference>
<dbReference type="SFLD" id="SFLDG00358">
    <property type="entry name" value="Main_(cytGST)"/>
    <property type="match status" value="1"/>
</dbReference>
<organism evidence="11">
    <name type="scientific">Capra hircus</name>
    <name type="common">Goat</name>
    <dbReference type="NCBI Taxonomy" id="9925"/>
    <lineage>
        <taxon>Eukaryota</taxon>
        <taxon>Metazoa</taxon>
        <taxon>Chordata</taxon>
        <taxon>Craniata</taxon>
        <taxon>Vertebrata</taxon>
        <taxon>Euteleostomi</taxon>
        <taxon>Mammalia</taxon>
        <taxon>Eutheria</taxon>
        <taxon>Laurasiatheria</taxon>
        <taxon>Artiodactyla</taxon>
        <taxon>Ruminantia</taxon>
        <taxon>Pecora</taxon>
        <taxon>Bovidae</taxon>
        <taxon>Caprinae</taxon>
        <taxon>Capra</taxon>
    </lineage>
</organism>
<feature type="domain" description="GST N-terminal" evidence="9">
    <location>
        <begin position="198"/>
        <end position="278"/>
    </location>
</feature>
<dbReference type="GO" id="GO:0016034">
    <property type="term" value="F:maleylacetoacetate isomerase activity"/>
    <property type="evidence" value="ECO:0007669"/>
    <property type="project" value="UniProtKB-EC"/>
</dbReference>
<dbReference type="PROSITE" id="PS50405">
    <property type="entry name" value="GST_CTER"/>
    <property type="match status" value="1"/>
</dbReference>
<dbReference type="InterPro" id="IPR040079">
    <property type="entry name" value="Glutathione_S-Trfase"/>
</dbReference>
<gene>
    <name evidence="11" type="primary">GSTZ1</name>
</gene>
<reference evidence="11" key="2">
    <citation type="submission" date="2025-08" db="UniProtKB">
        <authorList>
            <consortium name="Ensembl"/>
        </authorList>
    </citation>
    <scope>IDENTIFICATION</scope>
</reference>
<dbReference type="NCBIfam" id="TIGR01262">
    <property type="entry name" value="maiA"/>
    <property type="match status" value="1"/>
</dbReference>
<dbReference type="InterPro" id="IPR036282">
    <property type="entry name" value="Glutathione-S-Trfase_C_sf"/>
</dbReference>
<comment type="similarity">
    <text evidence="4">Belongs to the GST superfamily. Zeta family.</text>
</comment>
<keyword evidence="6" id="KW-0828">Tyrosine catabolism</keyword>
<protein>
    <recommendedName>
        <fullName evidence="5">maleylacetoacetate isomerase</fullName>
        <ecNumber evidence="5">5.2.1.2</ecNumber>
    </recommendedName>
</protein>
<dbReference type="InterPro" id="IPR005955">
    <property type="entry name" value="GST_Zeta"/>
</dbReference>
<accession>A0A8C2QU96</accession>
<dbReference type="Gene3D" id="3.40.30.10">
    <property type="entry name" value="Glutaredoxin"/>
    <property type="match status" value="1"/>
</dbReference>
<feature type="region of interest" description="Disordered" evidence="8">
    <location>
        <begin position="1"/>
        <end position="30"/>
    </location>
</feature>
<evidence type="ECO:0000256" key="5">
    <source>
        <dbReference type="ARBA" id="ARBA00013199"/>
    </source>
</evidence>
<dbReference type="InterPro" id="IPR034330">
    <property type="entry name" value="GST_Zeta_C"/>
</dbReference>
<dbReference type="PANTHER" id="PTHR42673:SF4">
    <property type="entry name" value="MALEYLACETOACETATE ISOMERASE"/>
    <property type="match status" value="1"/>
</dbReference>
<dbReference type="InterPro" id="IPR036249">
    <property type="entry name" value="Thioredoxin-like_sf"/>
</dbReference>
<evidence type="ECO:0000256" key="7">
    <source>
        <dbReference type="ARBA" id="ARBA00023232"/>
    </source>
</evidence>
<evidence type="ECO:0000256" key="1">
    <source>
        <dbReference type="ARBA" id="ARBA00001622"/>
    </source>
</evidence>
<dbReference type="EC" id="5.2.1.2" evidence="5"/>
<dbReference type="Pfam" id="PF02798">
    <property type="entry name" value="GST_N"/>
    <property type="match status" value="1"/>
</dbReference>
<dbReference type="PROSITE" id="PS50404">
    <property type="entry name" value="GST_NTER"/>
    <property type="match status" value="1"/>
</dbReference>